<keyword evidence="6" id="KW-0325">Glycoprotein</keyword>
<feature type="active site" description="Charge relay system" evidence="8">
    <location>
        <position position="1237"/>
    </location>
</feature>
<evidence type="ECO:0000256" key="7">
    <source>
        <dbReference type="PIRSR" id="PIRSR615500-1"/>
    </source>
</evidence>
<feature type="active site" description="Charge relay system" evidence="8">
    <location>
        <position position="1927"/>
    </location>
</feature>
<dbReference type="Proteomes" id="UP000828251">
    <property type="component" value="Unassembled WGS sequence"/>
</dbReference>
<dbReference type="EMBL" id="JAIQCV010000011">
    <property type="protein sequence ID" value="KAH1045530.1"/>
    <property type="molecule type" value="Genomic_DNA"/>
</dbReference>
<feature type="active site" description="Charge relay system" evidence="7 8">
    <location>
        <position position="532"/>
    </location>
</feature>
<feature type="active site" description="Charge relay system" evidence="8">
    <location>
        <position position="910"/>
    </location>
</feature>
<dbReference type="InterPro" id="IPR034197">
    <property type="entry name" value="Peptidases_S8_3"/>
</dbReference>
<feature type="domain" description="Peptidase S8/S53" evidence="10">
    <location>
        <begin position="838"/>
        <end position="1288"/>
    </location>
</feature>
<dbReference type="Gene3D" id="3.30.70.80">
    <property type="entry name" value="Peptidase S8 propeptide/proteinase inhibitor I9"/>
    <property type="match status" value="3"/>
</dbReference>
<keyword evidence="4 8" id="KW-0378">Hydrolase</keyword>
<feature type="domain" description="Subtilisin-like protease fibronectin type-III" evidence="12">
    <location>
        <begin position="638"/>
        <end position="733"/>
    </location>
</feature>
<dbReference type="CDD" id="cd02120">
    <property type="entry name" value="PA_subtilisin_like"/>
    <property type="match status" value="4"/>
</dbReference>
<dbReference type="PROSITE" id="PS00138">
    <property type="entry name" value="SUBTILASE_SER"/>
    <property type="match status" value="4"/>
</dbReference>
<dbReference type="OrthoDB" id="206201at2759"/>
<dbReference type="InterPro" id="IPR000209">
    <property type="entry name" value="Peptidase_S8/S53_dom"/>
</dbReference>
<reference evidence="13 14" key="1">
    <citation type="journal article" date="2021" name="Plant Biotechnol. J.">
        <title>Multi-omics assisted identification of the key and species-specific regulatory components of drought-tolerant mechanisms in Gossypium stocksii.</title>
        <authorList>
            <person name="Yu D."/>
            <person name="Ke L."/>
            <person name="Zhang D."/>
            <person name="Wu Y."/>
            <person name="Sun Y."/>
            <person name="Mei J."/>
            <person name="Sun J."/>
            <person name="Sun Y."/>
        </authorList>
    </citation>
    <scope>NUCLEOTIDE SEQUENCE [LARGE SCALE GENOMIC DNA]</scope>
    <source>
        <strain evidence="14">cv. E1</strain>
        <tissue evidence="13">Leaf</tissue>
    </source>
</reference>
<evidence type="ECO:0000256" key="2">
    <source>
        <dbReference type="ARBA" id="ARBA00022670"/>
    </source>
</evidence>
<evidence type="ECO:0000256" key="4">
    <source>
        <dbReference type="ARBA" id="ARBA00022801"/>
    </source>
</evidence>
<dbReference type="GO" id="GO:0004252">
    <property type="term" value="F:serine-type endopeptidase activity"/>
    <property type="evidence" value="ECO:0007669"/>
    <property type="project" value="UniProtKB-UniRule"/>
</dbReference>
<feature type="chain" id="PRO_5039381203" description="Cucumisin" evidence="9">
    <location>
        <begin position="28"/>
        <end position="2824"/>
    </location>
</feature>
<dbReference type="InterPro" id="IPR037045">
    <property type="entry name" value="S8pro/Inhibitor_I9_sf"/>
</dbReference>
<sequence length="2824" mass="304050">MAAQTSPLAWLSLISFTLAMLICCCHGSSDNRQVYIVYMGNLPKGEVSISSLHTSMLQQVLPSNIVGSDVLLYSYHRSFNGFAAKLTKDEAEKLKEKDGVVSVFLSQKRQLHTSRSWDFMGFNRKVKRSVFESDIIIGMLDTGIWPESQSFNDTEFGAIPAKWKGTCQTSANFTCNRKIIGAKYYKADGDFDPSEYKSPRDSEGHGSHTSSTAAGGLVSKASLYGLAKGTARGGVPSARIAVYKICWSVGCDDVDILAAFDDAIADGVDIISLSVGSLFSSEYFDDTIAIGAFHSMKNGILTSNSAGNSGPSLSTITNFSPWSLSVAASTIDRKFVTTVKLGNGEIYEGTSINTFDLKGKMYPFIAGAAAPNTSQGYTSDDSRFCGPGTLDETLVKGKIVFCDYTTYIEGPVEAGAVGVVVQSGRYKDYAFTYGLPLSNLNLNDGRNVLNYVNLTENPTATIFKTSVEDDQFAPFVVTFSSRGPNPATPDILKPDVTAPGVDILAAWSEAVPLTDTEDDTRIVPYNIISGTSMSCPHATGAAAYVKSFHPTWSPAAIKSALMTTAFPMSSENNLEAEFAYGAGHINPAQAAQPGLVYDACEIDYVKFLCGQGYTPKQLKLITESNFTCSDETNGTVWDLNYPSFTLSTTPGNSITRVFHRTVTNVGSPVSTYKAVVNAPPGLIIQVQPSVLSFKSLGQKLTFVVTVGAEIGNSMISGSLIWDDGVYQVRSPIVAYASLVYIVYMGNLPKGKVSTTSLHTTMLHEVLPSSTVGSEVLLYSYHRSFNGFAAKLTKDEAAKLREKDGVVSVFRSQKKQLHTTRSWDFMGFNKKVKRSIIESDIIVGMLDTGIWPESQSFNDTGLGPIPKKWKGTCQSSANFTCNRKIIGAKYYRANGDISPYDYKSPRDSEGHGTHTSSTAAGGLVSKASLYGIAKGTARGGVPSARIAVYKICWSDGCYDEDILAAFDDAIADGVDIISLSVGSFFSSEYFDDTIAIGAFHSMKNGVLTSNSAGNSGPILSSITNFSPWSLSVAASTIDRKFITKVKLGNGKIYEGTSINTFDLKGKMYPFIAGAAAPNTSQGYTSEDSRFCGPGTLNETLVKGKIVFCDYDSDGKGPAEAGAIGAVFQSGVYKDYVFPYSLPLSNLNLDDGRNVLNYVNTTENPTATIFKTNVEDDQFAPFVLSFSSRGPNPATPDILKPDVTAPGVDILAAWSEAVPLTDTEDDTRIVPYNIISGTSMSCPHATGAAAYVKSFHPTWSPAAIKSALMTTAFPMSSKNNLEAEFAYGAGHINPAQAAQPGLVYDAGEIDYVKFLCGQGYTPKQLKLITESNFTCSEETNGAVWDLNYPSFTLSTSPGNSITRVFHRTVMNVGSPVSTYKAVVNAPPGLIIQVQPSVLSFKSIGQKLTFIVTVGAEIGNSMISGSLIWDDGVHQVRSPIVAYASLLKYENYNPNLNIVEGLRPKFDHFYRDFLTLLMNECSNTVGSDVLLYSYHRSFNGFAAKLTKDEAAKLRGKDGVVSVFLSQRKQLHTSRSWDFMGFNRKVKRSVIESDIIVGMLDTGIWPESQSFNDIGFGPIPRKWRGTCQSSTNFTCNNKIIGARYYRANGDYSPYDYRSPRDSEGHGTHTSSTAAGGLVSKASLYGLAKGTARGGVPSARIAVYKICWYDGCYDEDILAAFDDAIADGVDIISLSVGSIFWSDYFDDTIAIGAFHSMKNGILTSNSAGNSGPSPSSITNFSPWSLSVAASTIDRKFVTKVKLGNGVIYEVRKLVYVNYSGLDEYCDPGTLDETLVKGKIVFCDYDSNADGPVEAGAIGAVFQSGRRKDYAFAYGLPLSNLNLDDGRIVFDYVNTTENPTATIFKTNVEDNQFAPFVVSFSSRGPNPVTADILKPDLTAPGVDILAAWSEAVPLTETEDDTRVVSYNIISGTSMSCPHATGAAAYVKSLHPTWSPAAIKSALMTTAFPMSSENNIEAEFAYGAGHINPALAARPGLIYDAGEIDYVKFLCGQGYSPKQIKLITGSNTKCSEVMNEAVWDLNYPSFALSTTPGDSVTRVFHRTVTNVGSPVSTYKAVVNAPPGLIIQVQPSVLSFESLGQKQSFTVTIGAQLGNSMVSGSLIWDDGVHQVYIVYMGDLPKGDVSVSNIHVGMLEEIVSGVASDVLLYSYHRSFNGFAAKLTEDEANKLKGKEGVVSVFPSQKKQLHTSRTWEFMGFNKKMKTSIIESDIIIGMLDTGVWPESESFNDTGFGPIPTKWKGTCQKSANFTCNNKIIGARYYLTDGENGPEDFISPRDADGHGTHTTSTAAGGLVSQASLFGIAKGTARGGVPSARIAVYKICWSYDCSDEGILAAFDDAIADGVDIISLSVGSSIPFDYFEDSIAIGAFHAMKKGILTSNSAGNGGPTPGSVVNVSPWSLTVAASTIDRKFVTKVKLGNGQIYEVIRGIFITQFIVSECTLILTKFCYRFCFPGALNATLVKGKIVFCEYFTDYEGVLEAGALGAVFQDTGNKDFQFSYPLPFSTLNVNDGRMIINYLNTTENPTATIFKTSQDNNQFAPFVVSFSSRGPNPITTDILKFLIFSTRDQPDLTAPGVDILAAWSEAATVTEDDTRRTRYNIISGTSMSCPHATGAAAYVKSFHPTWSPAAIKSALMTTAIPMTSNNNIEGEHAYGAGHINPLQATDPGLVYDAGEIDYVKFLCGQGYTIANIQLISGNSSSCSEETDGTVWDLNYPSFALSSTPGKSITRVFHRTVTNVGSAVSNYRAVVNAPPGLIIQVQPSVLSFEYVGQQQSFVVTVGAELGNSMISGSLIWDDGVHQVKSPIVAYASLML</sequence>
<comment type="caution">
    <text evidence="13">The sequence shown here is derived from an EMBL/GenBank/DDBJ whole genome shotgun (WGS) entry which is preliminary data.</text>
</comment>
<gene>
    <name evidence="13" type="ORF">J1N35_036314</name>
</gene>
<evidence type="ECO:0000256" key="1">
    <source>
        <dbReference type="ARBA" id="ARBA00011073"/>
    </source>
</evidence>
<dbReference type="Gene3D" id="3.50.30.30">
    <property type="match status" value="4"/>
</dbReference>
<dbReference type="PROSITE" id="PS51892">
    <property type="entry name" value="SUBTILASE"/>
    <property type="match status" value="4"/>
</dbReference>
<dbReference type="InterPro" id="IPR010259">
    <property type="entry name" value="S8pro/Inhibitor_I9"/>
</dbReference>
<evidence type="ECO:0000259" key="11">
    <source>
        <dbReference type="Pfam" id="PF05922"/>
    </source>
</evidence>
<dbReference type="InterPro" id="IPR036852">
    <property type="entry name" value="Peptidase_S8/S53_dom_sf"/>
</dbReference>
<organism evidence="13 14">
    <name type="scientific">Gossypium stocksii</name>
    <dbReference type="NCBI Taxonomy" id="47602"/>
    <lineage>
        <taxon>Eukaryota</taxon>
        <taxon>Viridiplantae</taxon>
        <taxon>Streptophyta</taxon>
        <taxon>Embryophyta</taxon>
        <taxon>Tracheophyta</taxon>
        <taxon>Spermatophyta</taxon>
        <taxon>Magnoliopsida</taxon>
        <taxon>eudicotyledons</taxon>
        <taxon>Gunneridae</taxon>
        <taxon>Pentapetalae</taxon>
        <taxon>rosids</taxon>
        <taxon>malvids</taxon>
        <taxon>Malvales</taxon>
        <taxon>Malvaceae</taxon>
        <taxon>Malvoideae</taxon>
        <taxon>Gossypium</taxon>
    </lineage>
</organism>
<feature type="active site" description="Charge relay system" evidence="8">
    <location>
        <position position="2616"/>
    </location>
</feature>
<feature type="active site" description="Charge relay system" evidence="8">
    <location>
        <position position="846"/>
    </location>
</feature>
<feature type="domain" description="Inhibitor I9" evidence="11">
    <location>
        <begin position="1484"/>
        <end position="1528"/>
    </location>
</feature>
<dbReference type="Gene3D" id="2.60.40.2310">
    <property type="match status" value="4"/>
</dbReference>
<feature type="domain" description="Subtilisin-like protease fibronectin type-III" evidence="12">
    <location>
        <begin position="2033"/>
        <end position="2125"/>
    </location>
</feature>
<dbReference type="Pfam" id="PF17766">
    <property type="entry name" value="fn3_6"/>
    <property type="match status" value="4"/>
</dbReference>
<dbReference type="PRINTS" id="PR00723">
    <property type="entry name" value="SUBTILISIN"/>
</dbReference>
<dbReference type="InterPro" id="IPR045051">
    <property type="entry name" value="SBT"/>
</dbReference>
<name>A0A9D3ZKV2_9ROSI</name>
<dbReference type="SUPFAM" id="SSF52743">
    <property type="entry name" value="Subtilisin-like"/>
    <property type="match status" value="4"/>
</dbReference>
<evidence type="ECO:0000256" key="8">
    <source>
        <dbReference type="PROSITE-ProRule" id="PRU01240"/>
    </source>
</evidence>
<dbReference type="Pfam" id="PF00082">
    <property type="entry name" value="Peptidase_S8"/>
    <property type="match status" value="4"/>
</dbReference>
<feature type="active site" description="Charge relay system" evidence="8">
    <location>
        <position position="1621"/>
    </location>
</feature>
<evidence type="ECO:0000313" key="14">
    <source>
        <dbReference type="Proteomes" id="UP000828251"/>
    </source>
</evidence>
<evidence type="ECO:0000256" key="3">
    <source>
        <dbReference type="ARBA" id="ARBA00022729"/>
    </source>
</evidence>
<feature type="domain" description="Inhibitor I9" evidence="11">
    <location>
        <begin position="739"/>
        <end position="817"/>
    </location>
</feature>
<evidence type="ECO:0008006" key="15">
    <source>
        <dbReference type="Google" id="ProtNLM"/>
    </source>
</evidence>
<keyword evidence="3 9" id="KW-0732">Signal</keyword>
<dbReference type="Gene3D" id="3.40.50.200">
    <property type="entry name" value="Peptidase S8/S53 domain"/>
    <property type="match status" value="4"/>
</dbReference>
<protein>
    <recommendedName>
        <fullName evidence="15">Cucumisin</fullName>
    </recommendedName>
</protein>
<feature type="active site" description="Charge relay system" evidence="7 8">
    <location>
        <position position="205"/>
    </location>
</feature>
<dbReference type="PANTHER" id="PTHR10795">
    <property type="entry name" value="PROPROTEIN CONVERTASE SUBTILISIN/KEXIN"/>
    <property type="match status" value="1"/>
</dbReference>
<keyword evidence="5 8" id="KW-0720">Serine protease</keyword>
<feature type="active site" description="Charge relay system" evidence="8">
    <location>
        <position position="2228"/>
    </location>
</feature>
<feature type="domain" description="Inhibitor I9" evidence="11">
    <location>
        <begin position="34"/>
        <end position="112"/>
    </location>
</feature>
<dbReference type="InterPro" id="IPR015500">
    <property type="entry name" value="Peptidase_S8_subtilisin-rel"/>
</dbReference>
<evidence type="ECO:0000256" key="5">
    <source>
        <dbReference type="ARBA" id="ARBA00022825"/>
    </source>
</evidence>
<evidence type="ECO:0000259" key="12">
    <source>
        <dbReference type="Pfam" id="PF17766"/>
    </source>
</evidence>
<feature type="domain" description="Subtilisin-like protease fibronectin type-III" evidence="12">
    <location>
        <begin position="2722"/>
        <end position="2817"/>
    </location>
</feature>
<dbReference type="Pfam" id="PF05922">
    <property type="entry name" value="Inhibitor_I9"/>
    <property type="match status" value="3"/>
</dbReference>
<feature type="active site" description="Charge relay system" evidence="8">
    <location>
        <position position="1557"/>
    </location>
</feature>
<dbReference type="FunFam" id="3.30.70.80:FF:000002">
    <property type="entry name" value="Subtilisin-like protease SBT5.3"/>
    <property type="match status" value="1"/>
</dbReference>
<feature type="active site" description="Charge relay system" evidence="7 8">
    <location>
        <position position="141"/>
    </location>
</feature>
<feature type="active site" description="Charge relay system" evidence="8">
    <location>
        <position position="2292"/>
    </location>
</feature>
<evidence type="ECO:0000256" key="9">
    <source>
        <dbReference type="SAM" id="SignalP"/>
    </source>
</evidence>
<dbReference type="InterPro" id="IPR041469">
    <property type="entry name" value="Subtilisin-like_FN3"/>
</dbReference>
<feature type="signal peptide" evidence="9">
    <location>
        <begin position="1"/>
        <end position="27"/>
    </location>
</feature>
<keyword evidence="2 8" id="KW-0645">Protease</keyword>
<keyword evidence="14" id="KW-1185">Reference proteome</keyword>
<feature type="domain" description="Peptidase S8/S53" evidence="10">
    <location>
        <begin position="1549"/>
        <end position="1978"/>
    </location>
</feature>
<feature type="domain" description="Peptidase S8/S53" evidence="10">
    <location>
        <begin position="2220"/>
        <end position="2667"/>
    </location>
</feature>
<dbReference type="CDD" id="cd04852">
    <property type="entry name" value="Peptidases_S8_3"/>
    <property type="match status" value="4"/>
</dbReference>
<comment type="similarity">
    <text evidence="1 8">Belongs to the peptidase S8 family.</text>
</comment>
<evidence type="ECO:0000313" key="13">
    <source>
        <dbReference type="EMBL" id="KAH1045530.1"/>
    </source>
</evidence>
<proteinExistence type="inferred from homology"/>
<accession>A0A9D3ZKV2</accession>
<dbReference type="FunFam" id="3.40.50.200:FF:000006">
    <property type="entry name" value="Subtilisin-like protease SBT1.5"/>
    <property type="match status" value="4"/>
</dbReference>
<dbReference type="GO" id="GO:0006508">
    <property type="term" value="P:proteolysis"/>
    <property type="evidence" value="ECO:0007669"/>
    <property type="project" value="UniProtKB-KW"/>
</dbReference>
<evidence type="ECO:0000256" key="6">
    <source>
        <dbReference type="ARBA" id="ARBA00023180"/>
    </source>
</evidence>
<feature type="domain" description="Subtilisin-like protease fibronectin type-III" evidence="12">
    <location>
        <begin position="1343"/>
        <end position="1438"/>
    </location>
</feature>
<evidence type="ECO:0000259" key="10">
    <source>
        <dbReference type="Pfam" id="PF00082"/>
    </source>
</evidence>
<dbReference type="InterPro" id="IPR023828">
    <property type="entry name" value="Peptidase_S8_Ser-AS"/>
</dbReference>
<feature type="domain" description="Peptidase S8/S53" evidence="10">
    <location>
        <begin position="133"/>
        <end position="583"/>
    </location>
</feature>